<sequence>MNSTAGKTVPEDFAVRLGQDEICFILNLKETLEQSEQLVSHAARYRELGWQLLGVAATNSTDLGLDLSQPEESLFEQISALQQSGIQINLGLSTSRPSRLLVVEIHNPKGFTALDQWGDWRSRCWAHTEDGREQHYYYLPPGFSGPRTFFLPESEIMVYGEGGLVLAPPSTALKSQAVWRWFTPPWENPPTVPGRAIWQFLKAAQVLPEQPDPRALAELPTWEEIYPRLEPFNEIIRALVAPAHSFEQYYERILEVALEFLIADSTLMLGLLWHAPRGDLRECPQRWLYLQNLAASVSTRGFGLPASELSDPVRGAHPVLTAFPECRKMLPARPMAKPAPPGGPVFEQTVGQALGHSIPEAARSSPENAVVLERGRYEAMLLEMAELSNKAALLERRLAEQEVRLATLAAAPPAKPDQEEESRPEPSPEKVLRPEKPQDRNSGGQGVLREFLAENPDLADQERVQMLQFYLKNYVDINPENHGLPVKDRLAMAAKMVRDFLGL</sequence>
<evidence type="ECO:0000259" key="2">
    <source>
        <dbReference type="Pfam" id="PF09250"/>
    </source>
</evidence>
<name>A0A7C3SHJ8_9BACT</name>
<evidence type="ECO:0000313" key="3">
    <source>
        <dbReference type="EMBL" id="HGB13661.1"/>
    </source>
</evidence>
<dbReference type="Pfam" id="PF09250">
    <property type="entry name" value="Prim-Pol"/>
    <property type="match status" value="1"/>
</dbReference>
<protein>
    <recommendedName>
        <fullName evidence="2">DNA primase/polymerase bifunctional N-terminal domain-containing protein</fullName>
    </recommendedName>
</protein>
<organism evidence="3">
    <name type="scientific">Desulfobacca acetoxidans</name>
    <dbReference type="NCBI Taxonomy" id="60893"/>
    <lineage>
        <taxon>Bacteria</taxon>
        <taxon>Pseudomonadati</taxon>
        <taxon>Thermodesulfobacteriota</taxon>
        <taxon>Desulfobaccia</taxon>
        <taxon>Desulfobaccales</taxon>
        <taxon>Desulfobaccaceae</taxon>
        <taxon>Desulfobacca</taxon>
    </lineage>
</organism>
<dbReference type="InterPro" id="IPR015330">
    <property type="entry name" value="DNA_primase/pol_bifunc_N"/>
</dbReference>
<feature type="domain" description="DNA primase/polymerase bifunctional N-terminal" evidence="2">
    <location>
        <begin position="42"/>
        <end position="192"/>
    </location>
</feature>
<reference evidence="3" key="1">
    <citation type="journal article" date="2020" name="mSystems">
        <title>Genome- and Community-Level Interaction Insights into Carbon Utilization and Element Cycling Functions of Hydrothermarchaeota in Hydrothermal Sediment.</title>
        <authorList>
            <person name="Zhou Z."/>
            <person name="Liu Y."/>
            <person name="Xu W."/>
            <person name="Pan J."/>
            <person name="Luo Z.H."/>
            <person name="Li M."/>
        </authorList>
    </citation>
    <scope>NUCLEOTIDE SEQUENCE [LARGE SCALE GENOMIC DNA]</scope>
    <source>
        <strain evidence="3">SpSt-776</strain>
    </source>
</reference>
<comment type="caution">
    <text evidence="3">The sequence shown here is derived from an EMBL/GenBank/DDBJ whole genome shotgun (WGS) entry which is preliminary data.</text>
</comment>
<dbReference type="EMBL" id="DTHB01000005">
    <property type="protein sequence ID" value="HGB13661.1"/>
    <property type="molecule type" value="Genomic_DNA"/>
</dbReference>
<dbReference type="AlphaFoldDB" id="A0A7C3SHJ8"/>
<feature type="region of interest" description="Disordered" evidence="1">
    <location>
        <begin position="409"/>
        <end position="447"/>
    </location>
</feature>
<gene>
    <name evidence="3" type="ORF">ENV62_00235</name>
</gene>
<accession>A0A7C3SHJ8</accession>
<feature type="compositionally biased region" description="Basic and acidic residues" evidence="1">
    <location>
        <begin position="421"/>
        <end position="439"/>
    </location>
</feature>
<evidence type="ECO:0000256" key="1">
    <source>
        <dbReference type="SAM" id="MobiDB-lite"/>
    </source>
</evidence>
<proteinExistence type="predicted"/>